<reference evidence="1" key="1">
    <citation type="submission" date="2021-01" db="EMBL/GenBank/DDBJ databases">
        <title>Adiantum capillus-veneris genome.</title>
        <authorList>
            <person name="Fang Y."/>
            <person name="Liao Q."/>
        </authorList>
    </citation>
    <scope>NUCLEOTIDE SEQUENCE</scope>
    <source>
        <strain evidence="1">H3</strain>
        <tissue evidence="1">Leaf</tissue>
    </source>
</reference>
<dbReference type="EMBL" id="JABFUD020000009">
    <property type="protein sequence ID" value="KAI5075806.1"/>
    <property type="molecule type" value="Genomic_DNA"/>
</dbReference>
<evidence type="ECO:0000313" key="2">
    <source>
        <dbReference type="Proteomes" id="UP000886520"/>
    </source>
</evidence>
<gene>
    <name evidence="1" type="ORF">GOP47_0009882</name>
</gene>
<dbReference type="AlphaFoldDB" id="A0A9D4ZJW8"/>
<feature type="non-terminal residue" evidence="1">
    <location>
        <position position="1"/>
    </location>
</feature>
<evidence type="ECO:0000313" key="1">
    <source>
        <dbReference type="EMBL" id="KAI5075806.1"/>
    </source>
</evidence>
<protein>
    <submittedName>
        <fullName evidence="1">Uncharacterized protein</fullName>
    </submittedName>
</protein>
<name>A0A9D4ZJW8_ADICA</name>
<organism evidence="1 2">
    <name type="scientific">Adiantum capillus-veneris</name>
    <name type="common">Maidenhair fern</name>
    <dbReference type="NCBI Taxonomy" id="13818"/>
    <lineage>
        <taxon>Eukaryota</taxon>
        <taxon>Viridiplantae</taxon>
        <taxon>Streptophyta</taxon>
        <taxon>Embryophyta</taxon>
        <taxon>Tracheophyta</taxon>
        <taxon>Polypodiopsida</taxon>
        <taxon>Polypodiidae</taxon>
        <taxon>Polypodiales</taxon>
        <taxon>Pteridineae</taxon>
        <taxon>Pteridaceae</taxon>
        <taxon>Vittarioideae</taxon>
        <taxon>Adiantum</taxon>
    </lineage>
</organism>
<comment type="caution">
    <text evidence="1">The sequence shown here is derived from an EMBL/GenBank/DDBJ whole genome shotgun (WGS) entry which is preliminary data.</text>
</comment>
<dbReference type="Proteomes" id="UP000886520">
    <property type="component" value="Chromosome 9"/>
</dbReference>
<proteinExistence type="predicted"/>
<sequence>RSKGAPSVGSVTTRGGLVWARKEGRMGQLHVRGATGQRHILVGGKHGGMPFTVGQRGPMYGQLVAEGELPVEGGMQGVKGCSSLGNHLFYMQSKQATRDWARPGKERVVITDGPRYIEQGEDLERATKVLRGVEDAVSRRLG</sequence>
<accession>A0A9D4ZJW8</accession>
<keyword evidence="2" id="KW-1185">Reference proteome</keyword>